<evidence type="ECO:0000256" key="2">
    <source>
        <dbReference type="SAM" id="SignalP"/>
    </source>
</evidence>
<keyword evidence="2" id="KW-0732">Signal</keyword>
<dbReference type="GeneID" id="37015513"/>
<name>A0A316UM22_9BASI</name>
<proteinExistence type="predicted"/>
<sequence>MKVALQAVMAAVTLTLLTARSDAAPLPSFRFSEVSKYTPHVARGLPTQLLPPGFSYTGWVRSAMLNNGHGCAHGPTGCASGSKPGSNPPRPLDTAATKRAGITAPARHPPIEDCGQSPTGCNSKGDPPAPTHHTRAETGEGMPFLGGGCSHSPTGCSVALPTDPDVGTGGGTHGKKRDVTQAQDEAPVLAARGKGKGGCAHSPTGCAPGGGGNHPPHPVQGKEETNTVEEEEVQQRALAATEATLLARGKGRGSGGHIPPPSQGKVQTNVIDEDQVQERALATRGCGPPGGGGNHPPHPAQGEEQTTVIDEDQETKREVGATGMEFAARGGGGNHPIHPKVNDYQVEQRAANLDATLAPRGKGKGGCAHSPTGCGPPGGGGGHIPQPGHPADEKRDFIKQGEELLTTLVATPTRGKSGRSCGHSPTGCPRPPPPPGNGGPNPGHACCAK</sequence>
<dbReference type="RefSeq" id="XP_025351405.1">
    <property type="nucleotide sequence ID" value="XM_025493779.1"/>
</dbReference>
<dbReference type="EMBL" id="KZ819321">
    <property type="protein sequence ID" value="PWN24245.1"/>
    <property type="molecule type" value="Genomic_DNA"/>
</dbReference>
<accession>A0A316UM22</accession>
<dbReference type="AlphaFoldDB" id="A0A316UM22"/>
<feature type="region of interest" description="Disordered" evidence="1">
    <location>
        <begin position="357"/>
        <end position="393"/>
    </location>
</feature>
<evidence type="ECO:0000256" key="1">
    <source>
        <dbReference type="SAM" id="MobiDB-lite"/>
    </source>
</evidence>
<organism evidence="3 4">
    <name type="scientific">Pseudomicrostroma glucosiphilum</name>
    <dbReference type="NCBI Taxonomy" id="1684307"/>
    <lineage>
        <taxon>Eukaryota</taxon>
        <taxon>Fungi</taxon>
        <taxon>Dikarya</taxon>
        <taxon>Basidiomycota</taxon>
        <taxon>Ustilaginomycotina</taxon>
        <taxon>Exobasidiomycetes</taxon>
        <taxon>Microstromatales</taxon>
        <taxon>Microstromatales incertae sedis</taxon>
        <taxon>Pseudomicrostroma</taxon>
    </lineage>
</organism>
<evidence type="ECO:0000313" key="4">
    <source>
        <dbReference type="Proteomes" id="UP000245942"/>
    </source>
</evidence>
<feature type="chain" id="PRO_5016385362" evidence="2">
    <location>
        <begin position="24"/>
        <end position="449"/>
    </location>
</feature>
<keyword evidence="4" id="KW-1185">Reference proteome</keyword>
<protein>
    <submittedName>
        <fullName evidence="3">Uncharacterized protein</fullName>
    </submittedName>
</protein>
<evidence type="ECO:0000313" key="3">
    <source>
        <dbReference type="EMBL" id="PWN24245.1"/>
    </source>
</evidence>
<feature type="signal peptide" evidence="2">
    <location>
        <begin position="1"/>
        <end position="23"/>
    </location>
</feature>
<feature type="region of interest" description="Disordered" evidence="1">
    <location>
        <begin position="105"/>
        <end position="146"/>
    </location>
</feature>
<feature type="region of interest" description="Disordered" evidence="1">
    <location>
        <begin position="282"/>
        <end position="306"/>
    </location>
</feature>
<gene>
    <name evidence="3" type="ORF">BCV69DRAFT_292072</name>
</gene>
<feature type="region of interest" description="Disordered" evidence="1">
    <location>
        <begin position="160"/>
        <end position="184"/>
    </location>
</feature>
<dbReference type="Proteomes" id="UP000245942">
    <property type="component" value="Unassembled WGS sequence"/>
</dbReference>
<feature type="compositionally biased region" description="Pro residues" evidence="1">
    <location>
        <begin position="428"/>
        <end position="437"/>
    </location>
</feature>
<feature type="region of interest" description="Disordered" evidence="1">
    <location>
        <begin position="408"/>
        <end position="449"/>
    </location>
</feature>
<reference evidence="3 4" key="1">
    <citation type="journal article" date="2018" name="Mol. Biol. Evol.">
        <title>Broad Genomic Sampling Reveals a Smut Pathogenic Ancestry of the Fungal Clade Ustilaginomycotina.</title>
        <authorList>
            <person name="Kijpornyongpan T."/>
            <person name="Mondo S.J."/>
            <person name="Barry K."/>
            <person name="Sandor L."/>
            <person name="Lee J."/>
            <person name="Lipzen A."/>
            <person name="Pangilinan J."/>
            <person name="LaButti K."/>
            <person name="Hainaut M."/>
            <person name="Henrissat B."/>
            <person name="Grigoriev I.V."/>
            <person name="Spatafora J.W."/>
            <person name="Aime M.C."/>
        </authorList>
    </citation>
    <scope>NUCLEOTIDE SEQUENCE [LARGE SCALE GENOMIC DNA]</scope>
    <source>
        <strain evidence="3 4">MCA 4718</strain>
    </source>
</reference>